<feature type="chain" id="PRO_5009253116" evidence="9">
    <location>
        <begin position="25"/>
        <end position="895"/>
    </location>
</feature>
<dbReference type="PROSITE" id="PS51892">
    <property type="entry name" value="SUBTILASE"/>
    <property type="match status" value="1"/>
</dbReference>
<evidence type="ECO:0000256" key="2">
    <source>
        <dbReference type="ARBA" id="ARBA00022670"/>
    </source>
</evidence>
<feature type="active site" description="Charge relay system" evidence="5 6">
    <location>
        <position position="181"/>
    </location>
</feature>
<dbReference type="PROSITE" id="PS00137">
    <property type="entry name" value="SUBTILASE_HIS"/>
    <property type="match status" value="1"/>
</dbReference>
<feature type="signal peptide" evidence="9">
    <location>
        <begin position="1"/>
        <end position="24"/>
    </location>
</feature>
<dbReference type="RefSeq" id="WP_091408635.1">
    <property type="nucleotide sequence ID" value="NZ_LT629749.1"/>
</dbReference>
<dbReference type="Pfam" id="PF00082">
    <property type="entry name" value="Peptidase_S8"/>
    <property type="match status" value="1"/>
</dbReference>
<feature type="active site" description="Charge relay system" evidence="5 6">
    <location>
        <position position="441"/>
    </location>
</feature>
<evidence type="ECO:0000259" key="10">
    <source>
        <dbReference type="Pfam" id="PF00082"/>
    </source>
</evidence>
<dbReference type="AlphaFoldDB" id="A0A1H1L6H8"/>
<evidence type="ECO:0000256" key="4">
    <source>
        <dbReference type="ARBA" id="ARBA00022825"/>
    </source>
</evidence>
<feature type="compositionally biased region" description="Polar residues" evidence="8">
    <location>
        <begin position="425"/>
        <end position="442"/>
    </location>
</feature>
<keyword evidence="2 6" id="KW-0645">Protease</keyword>
<dbReference type="InterPro" id="IPR023828">
    <property type="entry name" value="Peptidase_S8_Ser-AS"/>
</dbReference>
<gene>
    <name evidence="11" type="ORF">SAMN04488543_0103</name>
</gene>
<name>A0A1H1L6H8_9ACTN</name>
<dbReference type="GO" id="GO:0004252">
    <property type="term" value="F:serine-type endopeptidase activity"/>
    <property type="evidence" value="ECO:0007669"/>
    <property type="project" value="UniProtKB-UniRule"/>
</dbReference>
<dbReference type="PRINTS" id="PR00723">
    <property type="entry name" value="SUBTILISIN"/>
</dbReference>
<dbReference type="InterPro" id="IPR000209">
    <property type="entry name" value="Peptidase_S8/S53_dom"/>
</dbReference>
<feature type="domain" description="Peptidase S8/S53" evidence="10">
    <location>
        <begin position="172"/>
        <end position="488"/>
    </location>
</feature>
<keyword evidence="9" id="KW-0732">Signal</keyword>
<evidence type="ECO:0000256" key="1">
    <source>
        <dbReference type="ARBA" id="ARBA00011073"/>
    </source>
</evidence>
<dbReference type="SUPFAM" id="SSF52743">
    <property type="entry name" value="Subtilisin-like"/>
    <property type="match status" value="1"/>
</dbReference>
<evidence type="ECO:0000313" key="11">
    <source>
        <dbReference type="EMBL" id="SDR69902.1"/>
    </source>
</evidence>
<protein>
    <submittedName>
        <fullName evidence="11">Subtilase family protein</fullName>
    </submittedName>
</protein>
<keyword evidence="3 6" id="KW-0378">Hydrolase</keyword>
<dbReference type="InterPro" id="IPR022398">
    <property type="entry name" value="Peptidase_S8_His-AS"/>
</dbReference>
<dbReference type="InterPro" id="IPR023827">
    <property type="entry name" value="Peptidase_S8_Asp-AS"/>
</dbReference>
<accession>A0A1H1L6H8</accession>
<evidence type="ECO:0000256" key="8">
    <source>
        <dbReference type="SAM" id="MobiDB-lite"/>
    </source>
</evidence>
<dbReference type="InterPro" id="IPR015500">
    <property type="entry name" value="Peptidase_S8_subtilisin-rel"/>
</dbReference>
<dbReference type="PROSITE" id="PS00136">
    <property type="entry name" value="SUBTILASE_ASP"/>
    <property type="match status" value="1"/>
</dbReference>
<feature type="active site" description="Charge relay system" evidence="5 6">
    <location>
        <position position="252"/>
    </location>
</feature>
<feature type="region of interest" description="Disordered" evidence="8">
    <location>
        <begin position="397"/>
        <end position="442"/>
    </location>
</feature>
<keyword evidence="12" id="KW-1185">Reference proteome</keyword>
<dbReference type="PROSITE" id="PS00138">
    <property type="entry name" value="SUBTILASE_SER"/>
    <property type="match status" value="1"/>
</dbReference>
<dbReference type="CDD" id="cd07474">
    <property type="entry name" value="Peptidases_S8_subtilisin_Vpr-like"/>
    <property type="match status" value="1"/>
</dbReference>
<evidence type="ECO:0000256" key="9">
    <source>
        <dbReference type="SAM" id="SignalP"/>
    </source>
</evidence>
<dbReference type="GO" id="GO:0006508">
    <property type="term" value="P:proteolysis"/>
    <property type="evidence" value="ECO:0007669"/>
    <property type="project" value="UniProtKB-KW"/>
</dbReference>
<evidence type="ECO:0000256" key="7">
    <source>
        <dbReference type="RuleBase" id="RU003355"/>
    </source>
</evidence>
<dbReference type="PANTHER" id="PTHR43806">
    <property type="entry name" value="PEPTIDASE S8"/>
    <property type="match status" value="1"/>
</dbReference>
<proteinExistence type="inferred from homology"/>
<sequence>MRRRLTLGGLTAALLTGLVLPAAAAPPAPTPPPEAPGFERTVGPAGTGRVTDLPAALRRDAVVTALVQLDGAPVSVRTRTAGVGTATATRQVARLQATAVPRLEAVGADVLGRLSTVLNAVQVRARVRDLDRLAAVPGVRTVQVSRVVHLTNARSDRATTADEVWDRLHLTGRGQVIGVIDTGIDYTHADFGGPGTRAAFQRNDGATVERGTFPTRKVVGGYDFVGDDYDPDATGRAATPKPDKDPLDCDGHGSHVAGTAAGAGVTSGGKAYTGPYTEAALKKSFTVAPGAAPQATLRAYRVFGCAGGAGDDVILQAIDRAVRDGVDVVNLSFGSSWGTDDDLQTQAVKAATAAGVLVVAAAGNDGSGPYLVGSPGSADSALAVAAVDTELVGTARTASFSSGGPRRLDSAQKPDLAAPGVSVPSVASGTGNRSTRMSGTSMASPHAAGVAALVRQAHPTWSPLQVKAVLVSTASATPVAGYDSRRLGTGLVQARRAASGQTYASTGGGLDSLRFGLDQLGGAHTERRSFALTNRSSSTARYALGATFSSARRGATLTTSPSSVTLKAGTSATVTATLTLSAAAVAALPGAAASDHGALSTVHGVVVATPAKATASHPGLRIAFLAVPVPLSAVAVTPAVSAGSAGDPAPLTLTNRGPHAGTASVYQALLTDPTGDAGDGEVADLTDLGVQSLPAPGDDRLLVFAAGQATGTSTHGTREVDVSLDVDADGDPDYYVFTEDTGLHDEGYPDGTLTAFTYAADARPGDAPVDRRRTSAPANGSTVLLPVLASSIGVTAASPSLRIGVQGFSVVDSGQDDVAGTARFQPFRPALSQGSSVTVAPGATVHVPTHVDRTQLPSQTATGWLVVTPDDAAGREADRVALQRPAPAPVAAVGR</sequence>
<organism evidence="11 12">
    <name type="scientific">Friedmanniella luteola</name>
    <dbReference type="NCBI Taxonomy" id="546871"/>
    <lineage>
        <taxon>Bacteria</taxon>
        <taxon>Bacillati</taxon>
        <taxon>Actinomycetota</taxon>
        <taxon>Actinomycetes</taxon>
        <taxon>Propionibacteriales</taxon>
        <taxon>Nocardioidaceae</taxon>
        <taxon>Friedmanniella</taxon>
    </lineage>
</organism>
<evidence type="ECO:0000256" key="5">
    <source>
        <dbReference type="PIRSR" id="PIRSR615500-1"/>
    </source>
</evidence>
<dbReference type="PANTHER" id="PTHR43806:SF65">
    <property type="entry name" value="SERINE PROTEASE APRX"/>
    <property type="match status" value="1"/>
</dbReference>
<dbReference type="InterPro" id="IPR036852">
    <property type="entry name" value="Peptidase_S8/S53_dom_sf"/>
</dbReference>
<dbReference type="InterPro" id="IPR034213">
    <property type="entry name" value="S8_Vpr-like"/>
</dbReference>
<dbReference type="Gene3D" id="3.40.50.200">
    <property type="entry name" value="Peptidase S8/S53 domain"/>
    <property type="match status" value="1"/>
</dbReference>
<evidence type="ECO:0000256" key="6">
    <source>
        <dbReference type="PROSITE-ProRule" id="PRU01240"/>
    </source>
</evidence>
<keyword evidence="4 6" id="KW-0720">Serine protease</keyword>
<dbReference type="EMBL" id="LT629749">
    <property type="protein sequence ID" value="SDR69902.1"/>
    <property type="molecule type" value="Genomic_DNA"/>
</dbReference>
<evidence type="ECO:0000256" key="3">
    <source>
        <dbReference type="ARBA" id="ARBA00022801"/>
    </source>
</evidence>
<dbReference type="STRING" id="546871.SAMN04488543_0103"/>
<dbReference type="InterPro" id="IPR050131">
    <property type="entry name" value="Peptidase_S8_subtilisin-like"/>
</dbReference>
<dbReference type="OrthoDB" id="614750at2"/>
<comment type="similarity">
    <text evidence="1 6 7">Belongs to the peptidase S8 family.</text>
</comment>
<evidence type="ECO:0000313" key="12">
    <source>
        <dbReference type="Proteomes" id="UP000199092"/>
    </source>
</evidence>
<dbReference type="Proteomes" id="UP000199092">
    <property type="component" value="Chromosome I"/>
</dbReference>
<reference evidence="11 12" key="1">
    <citation type="submission" date="2016-10" db="EMBL/GenBank/DDBJ databases">
        <authorList>
            <person name="de Groot N.N."/>
        </authorList>
    </citation>
    <scope>NUCLEOTIDE SEQUENCE [LARGE SCALE GENOMIC DNA]</scope>
    <source>
        <strain evidence="11 12">DSM 21741</strain>
    </source>
</reference>